<feature type="transmembrane region" description="Helical" evidence="6">
    <location>
        <begin position="7"/>
        <end position="26"/>
    </location>
</feature>
<comment type="similarity">
    <text evidence="2">Belongs to the EamA transporter family.</text>
</comment>
<evidence type="ECO:0000313" key="8">
    <source>
        <dbReference type="EMBL" id="MFD2679293.1"/>
    </source>
</evidence>
<evidence type="ECO:0000256" key="5">
    <source>
        <dbReference type="ARBA" id="ARBA00023136"/>
    </source>
</evidence>
<dbReference type="InterPro" id="IPR000620">
    <property type="entry name" value="EamA_dom"/>
</dbReference>
<evidence type="ECO:0000256" key="1">
    <source>
        <dbReference type="ARBA" id="ARBA00004127"/>
    </source>
</evidence>
<feature type="transmembrane region" description="Helical" evidence="6">
    <location>
        <begin position="242"/>
        <end position="260"/>
    </location>
</feature>
<reference evidence="9" key="1">
    <citation type="journal article" date="2019" name="Int. J. Syst. Evol. Microbiol.">
        <title>The Global Catalogue of Microorganisms (GCM) 10K type strain sequencing project: providing services to taxonomists for standard genome sequencing and annotation.</title>
        <authorList>
            <consortium name="The Broad Institute Genomics Platform"/>
            <consortium name="The Broad Institute Genome Sequencing Center for Infectious Disease"/>
            <person name="Wu L."/>
            <person name="Ma J."/>
        </authorList>
    </citation>
    <scope>NUCLEOTIDE SEQUENCE [LARGE SCALE GENOMIC DNA]</scope>
    <source>
        <strain evidence="9">KCTC 3913</strain>
    </source>
</reference>
<feature type="transmembrane region" description="Helical" evidence="6">
    <location>
        <begin position="213"/>
        <end position="235"/>
    </location>
</feature>
<feature type="transmembrane region" description="Helical" evidence="6">
    <location>
        <begin position="120"/>
        <end position="138"/>
    </location>
</feature>
<dbReference type="PANTHER" id="PTHR32322:SF2">
    <property type="entry name" value="EAMA DOMAIN-CONTAINING PROTEIN"/>
    <property type="match status" value="1"/>
</dbReference>
<dbReference type="InterPro" id="IPR037185">
    <property type="entry name" value="EmrE-like"/>
</dbReference>
<keyword evidence="3 6" id="KW-0812">Transmembrane</keyword>
<sequence>MARLYSALVGLSLIWGLSFVFIKWLVEPAGVWGTVFLRCMAGALILLPIFFIQRKKSGKKPLPYGKLFVVGLTNAAIPWGLIALSETQINSNTASILNATTPLWTGLIGFLLFSVVLTGFQWTGIIVGFLGILVLMNFEVSGIFTSNFIGVGTMLIATISYGFASQFTKKALSGTSVVVISTFQLLVGAIIGLVGVLVTEPIQFSELATLEGVLGIIGLGCFGSGCATLLFFYIMTKGSPEFASTVTYLIPASAMIWGFILLGEPVTHNLIIGLGIIFAGVFLSSRKSKKTLKLLNTEVPHNQ</sequence>
<feature type="transmembrane region" description="Helical" evidence="6">
    <location>
        <begin position="266"/>
        <end position="284"/>
    </location>
</feature>
<dbReference type="RefSeq" id="WP_377931816.1">
    <property type="nucleotide sequence ID" value="NZ_JBHUMF010000002.1"/>
</dbReference>
<name>A0ABW5RLA2_9BACI</name>
<comment type="caution">
    <text evidence="8">The sequence shown here is derived from an EMBL/GenBank/DDBJ whole genome shotgun (WGS) entry which is preliminary data.</text>
</comment>
<organism evidence="8 9">
    <name type="scientific">Bacillus seohaeanensis</name>
    <dbReference type="NCBI Taxonomy" id="284580"/>
    <lineage>
        <taxon>Bacteria</taxon>
        <taxon>Bacillati</taxon>
        <taxon>Bacillota</taxon>
        <taxon>Bacilli</taxon>
        <taxon>Bacillales</taxon>
        <taxon>Bacillaceae</taxon>
        <taxon>Bacillus</taxon>
    </lineage>
</organism>
<evidence type="ECO:0000256" key="2">
    <source>
        <dbReference type="ARBA" id="ARBA00007362"/>
    </source>
</evidence>
<dbReference type="EMBL" id="JBHUMF010000002">
    <property type="protein sequence ID" value="MFD2679293.1"/>
    <property type="molecule type" value="Genomic_DNA"/>
</dbReference>
<proteinExistence type="inferred from homology"/>
<evidence type="ECO:0000259" key="7">
    <source>
        <dbReference type="Pfam" id="PF00892"/>
    </source>
</evidence>
<keyword evidence="5 6" id="KW-0472">Membrane</keyword>
<dbReference type="Pfam" id="PF00892">
    <property type="entry name" value="EamA"/>
    <property type="match status" value="2"/>
</dbReference>
<feature type="domain" description="EamA" evidence="7">
    <location>
        <begin position="149"/>
        <end position="285"/>
    </location>
</feature>
<dbReference type="SUPFAM" id="SSF103481">
    <property type="entry name" value="Multidrug resistance efflux transporter EmrE"/>
    <property type="match status" value="2"/>
</dbReference>
<feature type="transmembrane region" description="Helical" evidence="6">
    <location>
        <begin position="176"/>
        <end position="198"/>
    </location>
</feature>
<evidence type="ECO:0000256" key="6">
    <source>
        <dbReference type="SAM" id="Phobius"/>
    </source>
</evidence>
<feature type="transmembrane region" description="Helical" evidence="6">
    <location>
        <begin position="32"/>
        <end position="52"/>
    </location>
</feature>
<keyword evidence="4 6" id="KW-1133">Transmembrane helix</keyword>
<accession>A0ABW5RLA2</accession>
<feature type="transmembrane region" description="Helical" evidence="6">
    <location>
        <begin position="144"/>
        <end position="164"/>
    </location>
</feature>
<dbReference type="Proteomes" id="UP001597506">
    <property type="component" value="Unassembled WGS sequence"/>
</dbReference>
<feature type="domain" description="EamA" evidence="7">
    <location>
        <begin position="7"/>
        <end position="136"/>
    </location>
</feature>
<evidence type="ECO:0000256" key="4">
    <source>
        <dbReference type="ARBA" id="ARBA00022989"/>
    </source>
</evidence>
<dbReference type="PANTHER" id="PTHR32322">
    <property type="entry name" value="INNER MEMBRANE TRANSPORTER"/>
    <property type="match status" value="1"/>
</dbReference>
<gene>
    <name evidence="8" type="ORF">ACFSUL_00855</name>
</gene>
<keyword evidence="9" id="KW-1185">Reference proteome</keyword>
<protein>
    <submittedName>
        <fullName evidence="8">DMT family transporter</fullName>
    </submittedName>
</protein>
<evidence type="ECO:0000313" key="9">
    <source>
        <dbReference type="Proteomes" id="UP001597506"/>
    </source>
</evidence>
<evidence type="ECO:0000256" key="3">
    <source>
        <dbReference type="ARBA" id="ARBA00022692"/>
    </source>
</evidence>
<dbReference type="InterPro" id="IPR050638">
    <property type="entry name" value="AA-Vitamin_Transporters"/>
</dbReference>
<comment type="subcellular location">
    <subcellularLocation>
        <location evidence="1">Endomembrane system</location>
        <topology evidence="1">Multi-pass membrane protein</topology>
    </subcellularLocation>
</comment>